<accession>X0YPU3</accession>
<feature type="domain" description="Fumarate lyase N-terminal" evidence="1">
    <location>
        <begin position="2"/>
        <end position="250"/>
    </location>
</feature>
<dbReference type="Pfam" id="PF00206">
    <property type="entry name" value="Lyase_1"/>
    <property type="match status" value="1"/>
</dbReference>
<dbReference type="PRINTS" id="PR00149">
    <property type="entry name" value="FUMRATELYASE"/>
</dbReference>
<dbReference type="SUPFAM" id="SSF48557">
    <property type="entry name" value="L-aspartase-like"/>
    <property type="match status" value="1"/>
</dbReference>
<dbReference type="Gene3D" id="1.10.275.10">
    <property type="entry name" value="Fumarase/aspartase (N-terminal domain)"/>
    <property type="match status" value="1"/>
</dbReference>
<dbReference type="EMBL" id="BARS01043351">
    <property type="protein sequence ID" value="GAG38741.1"/>
    <property type="molecule type" value="Genomic_DNA"/>
</dbReference>
<organism evidence="2">
    <name type="scientific">marine sediment metagenome</name>
    <dbReference type="NCBI Taxonomy" id="412755"/>
    <lineage>
        <taxon>unclassified sequences</taxon>
        <taxon>metagenomes</taxon>
        <taxon>ecological metagenomes</taxon>
    </lineage>
</organism>
<comment type="caution">
    <text evidence="2">The sequence shown here is derived from an EMBL/GenBank/DDBJ whole genome shotgun (WGS) entry which is preliminary data.</text>
</comment>
<dbReference type="InterPro" id="IPR000362">
    <property type="entry name" value="Fumarate_lyase_fam"/>
</dbReference>
<gene>
    <name evidence="2" type="ORF">S01H1_65647</name>
</gene>
<dbReference type="InterPro" id="IPR008948">
    <property type="entry name" value="L-Aspartase-like"/>
</dbReference>
<protein>
    <recommendedName>
        <fullName evidence="1">Fumarate lyase N-terminal domain-containing protein</fullName>
    </recommendedName>
</protein>
<dbReference type="InterPro" id="IPR022761">
    <property type="entry name" value="Fumarate_lyase_N"/>
</dbReference>
<dbReference type="PRINTS" id="PR00145">
    <property type="entry name" value="ARGSUCLYASE"/>
</dbReference>
<evidence type="ECO:0000313" key="2">
    <source>
        <dbReference type="EMBL" id="GAG38741.1"/>
    </source>
</evidence>
<evidence type="ECO:0000259" key="1">
    <source>
        <dbReference type="Pfam" id="PF00206"/>
    </source>
</evidence>
<dbReference type="GO" id="GO:0042450">
    <property type="term" value="P:L-arginine biosynthetic process via ornithine"/>
    <property type="evidence" value="ECO:0007669"/>
    <property type="project" value="InterPro"/>
</dbReference>
<dbReference type="InterPro" id="IPR009049">
    <property type="entry name" value="Argininosuccinate_lyase"/>
</dbReference>
<dbReference type="GO" id="GO:0004056">
    <property type="term" value="F:argininosuccinate lyase activity"/>
    <property type="evidence" value="ECO:0007669"/>
    <property type="project" value="InterPro"/>
</dbReference>
<dbReference type="AlphaFoldDB" id="X0YPU3"/>
<dbReference type="Gene3D" id="1.20.200.10">
    <property type="entry name" value="Fumarase/aspartase (Central domain)"/>
    <property type="match status" value="1"/>
</dbReference>
<dbReference type="NCBIfam" id="TIGR00838">
    <property type="entry name" value="argH"/>
    <property type="match status" value="1"/>
</dbReference>
<feature type="non-terminal residue" evidence="2">
    <location>
        <position position="250"/>
    </location>
</feature>
<proteinExistence type="predicted"/>
<dbReference type="CDD" id="cd01359">
    <property type="entry name" value="Argininosuccinate_lyase"/>
    <property type="match status" value="1"/>
</dbReference>
<reference evidence="2" key="1">
    <citation type="journal article" date="2014" name="Front. Microbiol.">
        <title>High frequency of phylogenetically diverse reductive dehalogenase-homologous genes in deep subseafloor sedimentary metagenomes.</title>
        <authorList>
            <person name="Kawai M."/>
            <person name="Futagami T."/>
            <person name="Toyoda A."/>
            <person name="Takaki Y."/>
            <person name="Nishi S."/>
            <person name="Hori S."/>
            <person name="Arai W."/>
            <person name="Tsubouchi T."/>
            <person name="Morono Y."/>
            <person name="Uchiyama I."/>
            <person name="Ito T."/>
            <person name="Fujiyama A."/>
            <person name="Inagaki F."/>
            <person name="Takami H."/>
        </authorList>
    </citation>
    <scope>NUCLEOTIDE SEQUENCE</scope>
    <source>
        <strain evidence="2">Expedition CK06-06</strain>
    </source>
</reference>
<feature type="non-terminal residue" evidence="2">
    <location>
        <position position="1"/>
    </location>
</feature>
<dbReference type="GO" id="GO:0005829">
    <property type="term" value="C:cytosol"/>
    <property type="evidence" value="ECO:0007669"/>
    <property type="project" value="TreeGrafter"/>
</dbReference>
<dbReference type="PANTHER" id="PTHR43814:SF1">
    <property type="entry name" value="ARGININOSUCCINATE LYASE"/>
    <property type="match status" value="1"/>
</dbReference>
<dbReference type="InterPro" id="IPR024083">
    <property type="entry name" value="Fumarase/histidase_N"/>
</dbReference>
<name>X0YPU3_9ZZZZ</name>
<sequence>YDIVGSIAHAQMLAEQKLISKEEFRAIKEGLIEISEEISAGRFKFEKKYEDIHMAIEAALVAKIGEPGKKLHTGRSRNDQVTTDVRLWMRDRIEILQAKITLLQKAFVKLAGKYAEDIMPGYTHLQRAQPIVIASYLLSFAEQFERDFIRLKNCHRLLNISPLGSGAVAGSTLPLDRKSTAKQLGFSDISYNSIDAVGDRDFCAEFIFDCALIATHLSRLAEDWIIYSSNEFGFVRIDDAYCTSSSMMPQ</sequence>
<dbReference type="PANTHER" id="PTHR43814">
    <property type="entry name" value="ARGININOSUCCINATE LYASE"/>
    <property type="match status" value="1"/>
</dbReference>